<feature type="domain" description="JmjC" evidence="16">
    <location>
        <begin position="364"/>
        <end position="509"/>
    </location>
</feature>
<gene>
    <name evidence="18" type="primary">NO66</name>
</gene>
<reference evidence="18" key="1">
    <citation type="submission" date="2025-08" db="UniProtKB">
        <authorList>
            <consortium name="RefSeq"/>
        </authorList>
    </citation>
    <scope>IDENTIFICATION</scope>
</reference>
<evidence type="ECO:0000313" key="18">
    <source>
        <dbReference type="RefSeq" id="XP_016939443.2"/>
    </source>
</evidence>
<dbReference type="Gene3D" id="1.10.10.1500">
    <property type="entry name" value="JmjC domain-containing ribosomal oxygenase (ROX), dimer domain"/>
    <property type="match status" value="1"/>
</dbReference>
<dbReference type="PANTHER" id="PTHR13096">
    <property type="entry name" value="MINA53 MYC INDUCED NUCLEAR ANTIGEN"/>
    <property type="match status" value="1"/>
</dbReference>
<feature type="compositionally biased region" description="Basic residues" evidence="15">
    <location>
        <begin position="92"/>
        <end position="107"/>
    </location>
</feature>
<evidence type="ECO:0000256" key="14">
    <source>
        <dbReference type="RuleBase" id="RU366061"/>
    </source>
</evidence>
<keyword evidence="9 14" id="KW-0805">Transcription regulation</keyword>
<keyword evidence="4 14" id="KW-0479">Metal-binding</keyword>
<comment type="subcellular location">
    <subcellularLocation>
        <location evidence="1 14">Nucleus</location>
    </subcellularLocation>
</comment>
<evidence type="ECO:0000256" key="15">
    <source>
        <dbReference type="SAM" id="MobiDB-lite"/>
    </source>
</evidence>
<feature type="region of interest" description="Disordered" evidence="15">
    <location>
        <begin position="1"/>
        <end position="156"/>
    </location>
</feature>
<organism evidence="17 18">
    <name type="scientific">Drosophila suzukii</name>
    <name type="common">Spotted-wing drosophila fruit fly</name>
    <dbReference type="NCBI Taxonomy" id="28584"/>
    <lineage>
        <taxon>Eukaryota</taxon>
        <taxon>Metazoa</taxon>
        <taxon>Ecdysozoa</taxon>
        <taxon>Arthropoda</taxon>
        <taxon>Hexapoda</taxon>
        <taxon>Insecta</taxon>
        <taxon>Pterygota</taxon>
        <taxon>Neoptera</taxon>
        <taxon>Endopterygota</taxon>
        <taxon>Diptera</taxon>
        <taxon>Brachycera</taxon>
        <taxon>Muscomorpha</taxon>
        <taxon>Ephydroidea</taxon>
        <taxon>Drosophilidae</taxon>
        <taxon>Drosophila</taxon>
        <taxon>Sophophora</taxon>
    </lineage>
</organism>
<evidence type="ECO:0000256" key="7">
    <source>
        <dbReference type="ARBA" id="ARBA00023002"/>
    </source>
</evidence>
<dbReference type="PROSITE" id="PS51184">
    <property type="entry name" value="JMJC"/>
    <property type="match status" value="1"/>
</dbReference>
<feature type="compositionally biased region" description="Acidic residues" evidence="15">
    <location>
        <begin position="230"/>
        <end position="244"/>
    </location>
</feature>
<keyword evidence="8 14" id="KW-0408">Iron</keyword>
<keyword evidence="11 14" id="KW-0539">Nucleus</keyword>
<dbReference type="Pfam" id="PF08007">
    <property type="entry name" value="JmjC_2"/>
    <property type="match status" value="1"/>
</dbReference>
<keyword evidence="17" id="KW-1185">Reference proteome</keyword>
<evidence type="ECO:0000259" key="16">
    <source>
        <dbReference type="PROSITE" id="PS51184"/>
    </source>
</evidence>
<feature type="compositionally biased region" description="Basic and acidic residues" evidence="15">
    <location>
        <begin position="120"/>
        <end position="129"/>
    </location>
</feature>
<comment type="similarity">
    <text evidence="2">Belongs to the ROX family. NO66 subfamily.</text>
</comment>
<keyword evidence="3" id="KW-0678">Repressor</keyword>
<dbReference type="InterPro" id="IPR039994">
    <property type="entry name" value="NO66-like"/>
</dbReference>
<name>A0AB39ZNG8_DROSZ</name>
<comment type="function">
    <text evidence="12">Oxygenase that can act as both a histone lysine demethylase and a ribosomal histidine hydroxylase. Specifically demethylates 'Lys-4' (H3K4me) and 'Lys-36' (H3K36me) of histone H3, thereby playing a central role in histone code.</text>
</comment>
<evidence type="ECO:0000256" key="1">
    <source>
        <dbReference type="ARBA" id="ARBA00004123"/>
    </source>
</evidence>
<protein>
    <recommendedName>
        <fullName evidence="14">Bifunctional lysine-specific demethylase and histidyl-hydroxylase</fullName>
        <ecNumber evidence="14">1.14.11.27</ecNumber>
    </recommendedName>
</protein>
<evidence type="ECO:0000256" key="10">
    <source>
        <dbReference type="ARBA" id="ARBA00023163"/>
    </source>
</evidence>
<evidence type="ECO:0000256" key="6">
    <source>
        <dbReference type="ARBA" id="ARBA00022964"/>
    </source>
</evidence>
<dbReference type="Pfam" id="PF21233">
    <property type="entry name" value="WHD_RIOX1"/>
    <property type="match status" value="1"/>
</dbReference>
<evidence type="ECO:0000256" key="3">
    <source>
        <dbReference type="ARBA" id="ARBA00022491"/>
    </source>
</evidence>
<comment type="catalytic activity">
    <reaction evidence="13 14">
        <text>N(6),N(6)-dimethyl-L-lysyl(36)-[histone H3] + 2 2-oxoglutarate + 2 O2 = L-lysyl(36)-[histone H3] + 2 formaldehyde + 2 succinate + 2 CO2</text>
        <dbReference type="Rhea" id="RHEA:42032"/>
        <dbReference type="Rhea" id="RHEA-COMP:9785"/>
        <dbReference type="Rhea" id="RHEA-COMP:9787"/>
        <dbReference type="ChEBI" id="CHEBI:15379"/>
        <dbReference type="ChEBI" id="CHEBI:16526"/>
        <dbReference type="ChEBI" id="CHEBI:16810"/>
        <dbReference type="ChEBI" id="CHEBI:16842"/>
        <dbReference type="ChEBI" id="CHEBI:29969"/>
        <dbReference type="ChEBI" id="CHEBI:30031"/>
        <dbReference type="ChEBI" id="CHEBI:61976"/>
        <dbReference type="EC" id="1.14.11.27"/>
    </reaction>
</comment>
<evidence type="ECO:0000256" key="2">
    <source>
        <dbReference type="ARBA" id="ARBA00010309"/>
    </source>
</evidence>
<sequence>MPKTAEAQGSRKKPKSPNNGTAKAKKTAKSDINMADVDMLLNPNAKLTKEQKERRKMLEDYVTTEFEREAENGSGDSKGESSQSSPEEARSLKGKSKAARPTDRKRRLQAEDSPPADSNNNKKEAKVAKEPAQGANSNRNKRRSQGLEKTSPIQVNGEALACPLVRKSLPASKTGASASGNKSPVRGGPAKSCPLPEKRKSLPPGTAKSCPLPPKKDNTVKSPQVKQELPDEDDYVEEEMEEDTATSSSNDYQAEPPALPTEIHKADSIEEGRRILQWILNPVKTEHFFEDFWEKNACLVQRKNPKYYSDLISFKMIDEMLIRHRLDFTINLDVTSYKNGKRETLNPEGRAMPPVVWGMYSEGCSIRILNPSTYLPGLRQVCSILQEFFHCLVGANVYLTPPNSQGFAPHYDDIEAFVVQVEGRKRWRLYEPPLQSDQLARISSGNYDQEELGEPILDEVLEAGDVLYFPRGTVHQAVTEEEQHSLHITLSVYQQQAYANLLEKLMPIVLKKTVEQSVALRRGLPLHTFHVLGEAQRSNQSKSRNQLVEGIQKLVRKLVPSAEDIDKATDQLAKKFQHEALPPTILPEEKLRTVFGSRSTTDEQGNCICDYEFDAKTSVRLLRANILRLVTEDDGSVRIYHHVDNALEYCKYEPIFMEILPEEAAAVELLISAYPFYLTVGQLPLDTAARKVEVVTALWERGLLMTEKPFNL</sequence>
<dbReference type="InterPro" id="IPR003347">
    <property type="entry name" value="JmjC_dom"/>
</dbReference>
<evidence type="ECO:0000256" key="4">
    <source>
        <dbReference type="ARBA" id="ARBA00022723"/>
    </source>
</evidence>
<comment type="cofactor">
    <cofactor evidence="14">
        <name>Fe(2+)</name>
        <dbReference type="ChEBI" id="CHEBI:29033"/>
    </cofactor>
    <text evidence="14">Binds 1 Fe(2+) ion per subunit.</text>
</comment>
<evidence type="ECO:0000256" key="9">
    <source>
        <dbReference type="ARBA" id="ARBA00023015"/>
    </source>
</evidence>
<keyword evidence="6 14" id="KW-0223">Dioxygenase</keyword>
<dbReference type="Gene3D" id="3.90.930.40">
    <property type="match status" value="1"/>
</dbReference>
<dbReference type="EC" id="1.14.11.27" evidence="14"/>
<dbReference type="RefSeq" id="XP_016939443.2">
    <property type="nucleotide sequence ID" value="XM_017083954.4"/>
</dbReference>
<keyword evidence="10 14" id="KW-0804">Transcription</keyword>
<keyword evidence="7 14" id="KW-0560">Oxidoreductase</keyword>
<dbReference type="Proteomes" id="UP001652628">
    <property type="component" value="Chromosome X"/>
</dbReference>
<dbReference type="Gene3D" id="2.60.120.650">
    <property type="entry name" value="Cupin"/>
    <property type="match status" value="1"/>
</dbReference>
<dbReference type="SUPFAM" id="SSF51197">
    <property type="entry name" value="Clavaminate synthase-like"/>
    <property type="match status" value="1"/>
</dbReference>
<feature type="compositionally biased region" description="Basic and acidic residues" evidence="15">
    <location>
        <begin position="47"/>
        <end position="71"/>
    </location>
</feature>
<accession>A0AB39ZNG8</accession>
<dbReference type="GeneID" id="108017002"/>
<evidence type="ECO:0000313" key="17">
    <source>
        <dbReference type="Proteomes" id="UP001652628"/>
    </source>
</evidence>
<dbReference type="InterPro" id="IPR049043">
    <property type="entry name" value="WHD_RIOX1"/>
</dbReference>
<proteinExistence type="inferred from homology"/>
<evidence type="ECO:0000256" key="11">
    <source>
        <dbReference type="ARBA" id="ARBA00023242"/>
    </source>
</evidence>
<evidence type="ECO:0000256" key="12">
    <source>
        <dbReference type="ARBA" id="ARBA00025670"/>
    </source>
</evidence>
<keyword evidence="5" id="KW-0156">Chromatin regulator</keyword>
<evidence type="ECO:0000256" key="8">
    <source>
        <dbReference type="ARBA" id="ARBA00023004"/>
    </source>
</evidence>
<evidence type="ECO:0000256" key="13">
    <source>
        <dbReference type="ARBA" id="ARBA00047915"/>
    </source>
</evidence>
<dbReference type="PANTHER" id="PTHR13096:SF8">
    <property type="entry name" value="RIBOSOMAL OXYGENASE 1"/>
    <property type="match status" value="1"/>
</dbReference>
<feature type="region of interest" description="Disordered" evidence="15">
    <location>
        <begin position="171"/>
        <end position="256"/>
    </location>
</feature>
<evidence type="ECO:0000256" key="5">
    <source>
        <dbReference type="ARBA" id="ARBA00022853"/>
    </source>
</evidence>